<feature type="domain" description="DUF2326" evidence="2">
    <location>
        <begin position="81"/>
        <end position="216"/>
    </location>
</feature>
<name>A0ABT3ZDD0_9HYPH</name>
<accession>A0ABT3ZDD0</accession>
<organism evidence="3 4">
    <name type="scientific">Hoeflea algicola</name>
    <dbReference type="NCBI Taxonomy" id="2983763"/>
    <lineage>
        <taxon>Bacteria</taxon>
        <taxon>Pseudomonadati</taxon>
        <taxon>Pseudomonadota</taxon>
        <taxon>Alphaproteobacteria</taxon>
        <taxon>Hyphomicrobiales</taxon>
        <taxon>Rhizobiaceae</taxon>
        <taxon>Hoeflea</taxon>
    </lineage>
</organism>
<dbReference type="EMBL" id="JAOVZR010000001">
    <property type="protein sequence ID" value="MCY0149641.1"/>
    <property type="molecule type" value="Genomic_DNA"/>
</dbReference>
<proteinExistence type="predicted"/>
<feature type="coiled-coil region" evidence="1">
    <location>
        <begin position="13"/>
        <end position="64"/>
    </location>
</feature>
<dbReference type="RefSeq" id="WP_267655091.1">
    <property type="nucleotide sequence ID" value="NZ_JAOVZR010000001.1"/>
</dbReference>
<keyword evidence="1" id="KW-0175">Coiled coil</keyword>
<dbReference type="Proteomes" id="UP001073227">
    <property type="component" value="Unassembled WGS sequence"/>
</dbReference>
<reference evidence="3" key="1">
    <citation type="submission" date="2022-10" db="EMBL/GenBank/DDBJ databases">
        <title>Hoeflea sp. G2-23, isolated from marine algae.</title>
        <authorList>
            <person name="Kristyanto S."/>
            <person name="Kim J.M."/>
            <person name="Jeon C.O."/>
        </authorList>
    </citation>
    <scope>NUCLEOTIDE SEQUENCE</scope>
    <source>
        <strain evidence="3">G2-23</strain>
    </source>
</reference>
<dbReference type="InterPro" id="IPR018760">
    <property type="entry name" value="DUF2326"/>
</dbReference>
<comment type="caution">
    <text evidence="3">The sequence shown here is derived from an EMBL/GenBank/DDBJ whole genome shotgun (WGS) entry which is preliminary data.</text>
</comment>
<protein>
    <submittedName>
        <fullName evidence="3">DUF2326 domain-containing protein</fullName>
    </submittedName>
</protein>
<evidence type="ECO:0000256" key="1">
    <source>
        <dbReference type="SAM" id="Coils"/>
    </source>
</evidence>
<evidence type="ECO:0000313" key="3">
    <source>
        <dbReference type="EMBL" id="MCY0149641.1"/>
    </source>
</evidence>
<sequence length="217" mass="24171">MESLKGKGAFSELIDIQQRLADANQQIARLAAQKEAMKRAENGKDELKKERINLKQRLEADHQNRDDAITAATLAVDEALNRLYEDKREKYLRIVATETGPQFNVHIAGNRSGGIANMEVFALDYALLKVVTKRLGGPGFLIHDSHLFDGVDERQVVAALEVGAKLAREMEVQYIVTMNSDVFENLPFSDDLNANEACLSTILDDTETGGLFGFRFD</sequence>
<keyword evidence="4" id="KW-1185">Reference proteome</keyword>
<evidence type="ECO:0000259" key="2">
    <source>
        <dbReference type="Pfam" id="PF10088"/>
    </source>
</evidence>
<gene>
    <name evidence="3" type="ORF">OEG84_18490</name>
</gene>
<dbReference type="Pfam" id="PF10088">
    <property type="entry name" value="DUF2326"/>
    <property type="match status" value="1"/>
</dbReference>
<evidence type="ECO:0000313" key="4">
    <source>
        <dbReference type="Proteomes" id="UP001073227"/>
    </source>
</evidence>